<protein>
    <recommendedName>
        <fullName evidence="2">Arrestin C-terminal-like domain-containing protein</fullName>
    </recommendedName>
</protein>
<feature type="compositionally biased region" description="Polar residues" evidence="1">
    <location>
        <begin position="34"/>
        <end position="46"/>
    </location>
</feature>
<dbReference type="InterPro" id="IPR014756">
    <property type="entry name" value="Ig_E-set"/>
</dbReference>
<dbReference type="OrthoDB" id="298939at2759"/>
<feature type="compositionally biased region" description="Basic and acidic residues" evidence="1">
    <location>
        <begin position="645"/>
        <end position="654"/>
    </location>
</feature>
<reference evidence="3 4" key="1">
    <citation type="journal article" date="2018" name="Evol. Lett.">
        <title>Horizontal gene cluster transfer increased hallucinogenic mushroom diversity.</title>
        <authorList>
            <person name="Reynolds H.T."/>
            <person name="Vijayakumar V."/>
            <person name="Gluck-Thaler E."/>
            <person name="Korotkin H.B."/>
            <person name="Matheny P.B."/>
            <person name="Slot J.C."/>
        </authorList>
    </citation>
    <scope>NUCLEOTIDE SEQUENCE [LARGE SCALE GENOMIC DNA]</scope>
    <source>
        <strain evidence="3 4">2629</strain>
    </source>
</reference>
<comment type="caution">
    <text evidence="3">The sequence shown here is derived from an EMBL/GenBank/DDBJ whole genome shotgun (WGS) entry which is preliminary data.</text>
</comment>
<accession>A0A409Y8W2</accession>
<evidence type="ECO:0000259" key="2">
    <source>
        <dbReference type="SMART" id="SM01017"/>
    </source>
</evidence>
<feature type="region of interest" description="Disordered" evidence="1">
    <location>
        <begin position="24"/>
        <end position="52"/>
    </location>
</feature>
<feature type="region of interest" description="Disordered" evidence="1">
    <location>
        <begin position="599"/>
        <end position="696"/>
    </location>
</feature>
<gene>
    <name evidence="3" type="ORF">CVT24_005363</name>
</gene>
<name>A0A409Y8W2_9AGAR</name>
<dbReference type="Gene3D" id="2.60.40.640">
    <property type="match status" value="1"/>
</dbReference>
<keyword evidence="4" id="KW-1185">Reference proteome</keyword>
<dbReference type="AlphaFoldDB" id="A0A409Y8W2"/>
<dbReference type="Proteomes" id="UP000284842">
    <property type="component" value="Unassembled WGS sequence"/>
</dbReference>
<feature type="region of interest" description="Disordered" evidence="1">
    <location>
        <begin position="545"/>
        <end position="587"/>
    </location>
</feature>
<dbReference type="STRING" id="181874.A0A409Y8W2"/>
<evidence type="ECO:0000313" key="3">
    <source>
        <dbReference type="EMBL" id="PPQ99575.1"/>
    </source>
</evidence>
<dbReference type="SUPFAM" id="SSF81296">
    <property type="entry name" value="E set domains"/>
    <property type="match status" value="1"/>
</dbReference>
<evidence type="ECO:0000256" key="1">
    <source>
        <dbReference type="SAM" id="MobiDB-lite"/>
    </source>
</evidence>
<dbReference type="EMBL" id="NHTK01001354">
    <property type="protein sequence ID" value="PPQ99575.1"/>
    <property type="molecule type" value="Genomic_DNA"/>
</dbReference>
<dbReference type="Pfam" id="PF02752">
    <property type="entry name" value="Arrestin_C"/>
    <property type="match status" value="1"/>
</dbReference>
<feature type="compositionally biased region" description="Polar residues" evidence="1">
    <location>
        <begin position="608"/>
        <end position="624"/>
    </location>
</feature>
<feature type="domain" description="Arrestin C-terminal-like" evidence="2">
    <location>
        <begin position="266"/>
        <end position="414"/>
    </location>
</feature>
<feature type="compositionally biased region" description="Polar residues" evidence="1">
    <location>
        <begin position="430"/>
        <end position="443"/>
    </location>
</feature>
<feature type="compositionally biased region" description="Polar residues" evidence="1">
    <location>
        <begin position="664"/>
        <end position="676"/>
    </location>
</feature>
<proteinExistence type="predicted"/>
<dbReference type="InterPro" id="IPR011022">
    <property type="entry name" value="Arrestin_C-like"/>
</dbReference>
<dbReference type="InParanoid" id="A0A409Y8W2"/>
<dbReference type="SMART" id="SM01017">
    <property type="entry name" value="Arrestin_C"/>
    <property type="match status" value="1"/>
</dbReference>
<dbReference type="InterPro" id="IPR014752">
    <property type="entry name" value="Arrestin-like_C"/>
</dbReference>
<feature type="region of interest" description="Disordered" evidence="1">
    <location>
        <begin position="417"/>
        <end position="454"/>
    </location>
</feature>
<evidence type="ECO:0000313" key="4">
    <source>
        <dbReference type="Proteomes" id="UP000284842"/>
    </source>
</evidence>
<sequence>MQHNLASSSSSLNDGLSTIVEEVDNPEPLAPPSMTRQETLETSPSQRAEHDAELSDVLGTSHAHLDKLSAKTYRDLDTGEPISIFWEQYSSHAQLELDIDLESNVLVQGDWLRGHIAVTVAPREPFLVCLQFGKIRLLGLEWLSKHEERSVFYSFSSSLLLVAPAFKTLLAGELDEEGFGVVISGSFSIPFAFEIPTSSKHGKPKGHFSHQAASIRTIALITLRVKYPLSNRHSIAHFYRECTLWPRLEPQTVLNAATRPIQLTNSAGDIQLTASLYAPTWVAGQDCRIKVVISNNSQTTVKNLDFGLFNTVTIFPSLPGKEAEHTTTQLSKVSLRVKQPPTPGHATAKGWWSGVKPGEMRTVYHYLPIPPNALSVDKGHLFEVTTFIRVTVLRGLLLPNVSVDLPFVIVNAHSFLRPESPTLHPPNDIPDSSTSHNMQTNALRQDRDNRPGSNIQLADNDQETLANNCSQAVDHSTNDNPLGFLSDLHSAKTQHISSEDQDNMPPPYLTNFSRRVEEKRLQLKKMRSLQAEEYDSELLEGLDIRSEQLSSTQGGRRSLSDGEDPETRTTAPSRSPSPEPNEPIRAGEDGSIAIVSDASKVPSDDLSDSNINGSRETPGNQQVDGDSMSGIPNPMTSSSAVSPKRTGDDRDVLKSTHPAVASIPSLTPNCLNSNGPSVVDPPRGISNLPPSGSVPKLGAVKERIKALEMRSAE</sequence>
<organism evidence="3 4">
    <name type="scientific">Panaeolus cyanescens</name>
    <dbReference type="NCBI Taxonomy" id="181874"/>
    <lineage>
        <taxon>Eukaryota</taxon>
        <taxon>Fungi</taxon>
        <taxon>Dikarya</taxon>
        <taxon>Basidiomycota</taxon>
        <taxon>Agaricomycotina</taxon>
        <taxon>Agaricomycetes</taxon>
        <taxon>Agaricomycetidae</taxon>
        <taxon>Agaricales</taxon>
        <taxon>Agaricineae</taxon>
        <taxon>Galeropsidaceae</taxon>
        <taxon>Panaeolus</taxon>
    </lineage>
</organism>